<dbReference type="SUPFAM" id="SSF53254">
    <property type="entry name" value="Phosphoglycerate mutase-like"/>
    <property type="match status" value="1"/>
</dbReference>
<dbReference type="Proteomes" id="UP000559987">
    <property type="component" value="Unassembled WGS sequence"/>
</dbReference>
<comment type="caution">
    <text evidence="2">The sequence shown here is derived from an EMBL/GenBank/DDBJ whole genome shotgun (WGS) entry which is preliminary data.</text>
</comment>
<dbReference type="PANTHER" id="PTHR20935:SF0">
    <property type="entry name" value="SERINE_THREONINE-PROTEIN PHOSPHATASE PGAM5, MITOCHONDRIAL"/>
    <property type="match status" value="1"/>
</dbReference>
<protein>
    <submittedName>
        <fullName evidence="2">Broad specificity phosphatase PhoE</fullName>
    </submittedName>
</protein>
<proteinExistence type="predicted"/>
<reference evidence="2 3" key="1">
    <citation type="submission" date="2020-08" db="EMBL/GenBank/DDBJ databases">
        <title>Genomic Encyclopedia of Type Strains, Phase III (KMG-III): the genomes of soil and plant-associated and newly described type strains.</title>
        <authorList>
            <person name="Whitman W."/>
        </authorList>
    </citation>
    <scope>NUCLEOTIDE SEQUENCE [LARGE SCALE GENOMIC DNA]</scope>
    <source>
        <strain evidence="2 3">CECT 8571</strain>
    </source>
</reference>
<dbReference type="EMBL" id="JACHXZ010000001">
    <property type="protein sequence ID" value="MBB3167812.1"/>
    <property type="molecule type" value="Genomic_DNA"/>
</dbReference>
<dbReference type="InterPro" id="IPR029033">
    <property type="entry name" value="His_PPase_superfam"/>
</dbReference>
<dbReference type="CDD" id="cd07067">
    <property type="entry name" value="HP_PGM_like"/>
    <property type="match status" value="1"/>
</dbReference>
<dbReference type="InterPro" id="IPR013078">
    <property type="entry name" value="His_Pase_superF_clade-1"/>
</dbReference>
<gene>
    <name evidence="2" type="ORF">FHS30_000988</name>
</gene>
<organism evidence="2 3">
    <name type="scientific">Simiduia aestuariiviva</name>
    <dbReference type="NCBI Taxonomy" id="1510459"/>
    <lineage>
        <taxon>Bacteria</taxon>
        <taxon>Pseudomonadati</taxon>
        <taxon>Pseudomonadota</taxon>
        <taxon>Gammaproteobacteria</taxon>
        <taxon>Cellvibrionales</taxon>
        <taxon>Cellvibrionaceae</taxon>
        <taxon>Simiduia</taxon>
    </lineage>
</organism>
<keyword evidence="3" id="KW-1185">Reference proteome</keyword>
<dbReference type="Gene3D" id="3.40.50.1240">
    <property type="entry name" value="Phosphoglycerate mutase-like"/>
    <property type="match status" value="1"/>
</dbReference>
<dbReference type="PANTHER" id="PTHR20935">
    <property type="entry name" value="PHOSPHOGLYCERATE MUTASE-RELATED"/>
    <property type="match status" value="1"/>
</dbReference>
<evidence type="ECO:0000313" key="2">
    <source>
        <dbReference type="EMBL" id="MBB3167812.1"/>
    </source>
</evidence>
<keyword evidence="1" id="KW-0378">Hydrolase</keyword>
<dbReference type="SMART" id="SM00855">
    <property type="entry name" value="PGAM"/>
    <property type="match status" value="1"/>
</dbReference>
<dbReference type="Pfam" id="PF00300">
    <property type="entry name" value="His_Phos_1"/>
    <property type="match status" value="2"/>
</dbReference>
<name>A0A839UIX4_9GAMM</name>
<dbReference type="GO" id="GO:0016787">
    <property type="term" value="F:hydrolase activity"/>
    <property type="evidence" value="ECO:0007669"/>
    <property type="project" value="UniProtKB-KW"/>
</dbReference>
<dbReference type="AlphaFoldDB" id="A0A839UIX4"/>
<dbReference type="InterPro" id="IPR051021">
    <property type="entry name" value="Mito_Ser/Thr_phosphatase"/>
</dbReference>
<sequence>MTDILLIRHGQASLGGDNYDQLSPLGEIQAQWLAEYCLEAGLGGPIDLYTGAMARQHQTAAPLIDRLQIHTQREDAGFNEYDFESVVLAYLSANPSYPLPAQPTSTDLYTLLRAAVQAWSTDELALNQEQETWIGFHHRVANAWHRLVAQVTGTTLLVTSGGVIASILRQLQGLDNSATIDLNLSIQNASITRLVKNSHGYTLAEFNDIPHLTGAERAHAITFA</sequence>
<accession>A0A839UIX4</accession>
<evidence type="ECO:0000256" key="1">
    <source>
        <dbReference type="ARBA" id="ARBA00022801"/>
    </source>
</evidence>
<evidence type="ECO:0000313" key="3">
    <source>
        <dbReference type="Proteomes" id="UP000559987"/>
    </source>
</evidence>
<dbReference type="RefSeq" id="WP_183908851.1">
    <property type="nucleotide sequence ID" value="NZ_JACHXZ010000001.1"/>
</dbReference>